<dbReference type="CDD" id="cd24049">
    <property type="entry name" value="ASKHA_NBD_PilM"/>
    <property type="match status" value="1"/>
</dbReference>
<dbReference type="InterPro" id="IPR050696">
    <property type="entry name" value="FtsA/MreB"/>
</dbReference>
<dbReference type="EMBL" id="FOIF01000001">
    <property type="protein sequence ID" value="SES63453.1"/>
    <property type="molecule type" value="Genomic_DNA"/>
</dbReference>
<dbReference type="OrthoDB" id="5291956at2"/>
<dbReference type="STRING" id="1120990.SAMN03080614_1001144"/>
<dbReference type="InterPro" id="IPR043129">
    <property type="entry name" value="ATPase_NBD"/>
</dbReference>
<protein>
    <submittedName>
        <fullName evidence="1">Type IV pilus assembly protein PilM</fullName>
    </submittedName>
</protein>
<dbReference type="PANTHER" id="PTHR32432:SF3">
    <property type="entry name" value="ETHANOLAMINE UTILIZATION PROTEIN EUTJ"/>
    <property type="match status" value="1"/>
</dbReference>
<dbReference type="Gene3D" id="3.30.420.40">
    <property type="match status" value="2"/>
</dbReference>
<dbReference type="InterPro" id="IPR005883">
    <property type="entry name" value="PilM"/>
</dbReference>
<dbReference type="SUPFAM" id="SSF53067">
    <property type="entry name" value="Actin-like ATPase domain"/>
    <property type="match status" value="2"/>
</dbReference>
<accession>A0A1H9Y508</accession>
<organism evidence="1 2">
    <name type="scientific">Anaerobranca gottschalkii DSM 13577</name>
    <dbReference type="NCBI Taxonomy" id="1120990"/>
    <lineage>
        <taxon>Bacteria</taxon>
        <taxon>Bacillati</taxon>
        <taxon>Bacillota</taxon>
        <taxon>Clostridia</taxon>
        <taxon>Eubacteriales</taxon>
        <taxon>Proteinivoracaceae</taxon>
        <taxon>Anaerobranca</taxon>
    </lineage>
</organism>
<evidence type="ECO:0000313" key="2">
    <source>
        <dbReference type="Proteomes" id="UP000243819"/>
    </source>
</evidence>
<gene>
    <name evidence="1" type="ORF">SAMN03080614_1001144</name>
</gene>
<proteinExistence type="predicted"/>
<dbReference type="Pfam" id="PF11104">
    <property type="entry name" value="PilM_2"/>
    <property type="match status" value="1"/>
</dbReference>
<dbReference type="RefSeq" id="WP_091347903.1">
    <property type="nucleotide sequence ID" value="NZ_FOIF01000001.1"/>
</dbReference>
<reference evidence="2" key="1">
    <citation type="submission" date="2016-10" db="EMBL/GenBank/DDBJ databases">
        <authorList>
            <person name="Varghese N."/>
            <person name="Submissions S."/>
        </authorList>
    </citation>
    <scope>NUCLEOTIDE SEQUENCE [LARGE SCALE GENOMIC DNA]</scope>
    <source>
        <strain evidence="2">DSM 13577</strain>
    </source>
</reference>
<dbReference type="AlphaFoldDB" id="A0A1H9Y508"/>
<sequence>MRENYLGLDIGSGLIKIAYKDLVYELETPENTIENGEIINLSNLVKVLSSFVLEKKLKGRPTVVSYNGPSVFVKEMTLPAMSEKEVREFLKLEGEDIMPFPKGEGIFDFIQLDKRATKTEILFIALKRSDILPYVKGVNDSGLKLVAIDLPSIALGRELLEGKDSGYQLIIDVGKVTTKIHIYRNGIFNFTRTIKIGGEDYDRIIAASLGISPKEASVERINNNIEPMLFKGINYDFQRELERSLDYYRYRFGNQDDVNFHSVYLIGGNNNIYGLKEILKDLTDIKPEVIQERTVIAKGLTKWRDTK</sequence>
<evidence type="ECO:0000313" key="1">
    <source>
        <dbReference type="EMBL" id="SES63453.1"/>
    </source>
</evidence>
<dbReference type="Gene3D" id="3.30.1490.300">
    <property type="match status" value="1"/>
</dbReference>
<name>A0A1H9Y508_9FIRM</name>
<dbReference type="PANTHER" id="PTHR32432">
    <property type="entry name" value="CELL DIVISION PROTEIN FTSA-RELATED"/>
    <property type="match status" value="1"/>
</dbReference>
<dbReference type="Proteomes" id="UP000243819">
    <property type="component" value="Unassembled WGS sequence"/>
</dbReference>
<keyword evidence="2" id="KW-1185">Reference proteome</keyword>